<dbReference type="Proteomes" id="UP000476176">
    <property type="component" value="Unassembled WGS sequence"/>
</dbReference>
<name>A0A6G0N2Q4_9STRA</name>
<evidence type="ECO:0000313" key="3">
    <source>
        <dbReference type="Proteomes" id="UP000476176"/>
    </source>
</evidence>
<dbReference type="EMBL" id="QXGC01002094">
    <property type="protein sequence ID" value="KAE9190914.1"/>
    <property type="molecule type" value="Genomic_DNA"/>
</dbReference>
<feature type="region of interest" description="Disordered" evidence="1">
    <location>
        <begin position="584"/>
        <end position="621"/>
    </location>
</feature>
<sequence length="621" mass="68054">MATPSNLRAPTTDMAPLSAAPPASLQPSTGPCAVASVNSFASPLVEKEAVDTSGQGGVVPSASCTPGGEMATLDTPNSPPLDMATPATPSSPMLDRATPATPGSPVPDLTTPSVFSGAEEADQDVDSIANGLANILSPSTSTSSVTDPGVAFETMVQCAENEHVDALAAMKAVDDAPSQGVTDDSHPSSTSASQQDEENKPAEMPDEDMTFDEYMAAQAKKDVASIQAAAELNAEAELRRKGKKEQHRREHLRHVRKQSKKMMDEHRHHQTARKTHRERRRSHRSATTSAQLAADIDAVITSPVADASEDADVPFSAELQAQIAAFRAAGHHTEEEVRDFKEGLKTMSDESFPIEIVHDRVHLDGLGYWYQIRYMDGSEWWNPRDAMIRDNLEENCKIVDDWIDINKRETQSFERYYRGTQTGWNLMNNDCAVVAINALFEASGRLAPITDKVWMDFLSKNHFDKNAGVSMAKVGALLRDIRSRMPEPHVHAGYVSKRNNLYKGNGKGVSGLFRLHLGVGKYFVDCFISGHARHCMVMEVMAGGFYQVFDEGAWIPATEAKSFLIQVTGVYRFVFTGETGVEPPIGRHHKRHLDNDEANRHRKHPRGDEQDNTSNMAPAHD</sequence>
<gene>
    <name evidence="2" type="ORF">PF004_g21762</name>
</gene>
<feature type="region of interest" description="Disordered" evidence="1">
    <location>
        <begin position="238"/>
        <end position="290"/>
    </location>
</feature>
<feature type="region of interest" description="Disordered" evidence="1">
    <location>
        <begin position="1"/>
        <end position="33"/>
    </location>
</feature>
<feature type="region of interest" description="Disordered" evidence="1">
    <location>
        <begin position="48"/>
        <end position="126"/>
    </location>
</feature>
<evidence type="ECO:0000313" key="2">
    <source>
        <dbReference type="EMBL" id="KAE9190914.1"/>
    </source>
</evidence>
<dbReference type="AlphaFoldDB" id="A0A6G0N2Q4"/>
<protein>
    <submittedName>
        <fullName evidence="2">Uncharacterized protein</fullName>
    </submittedName>
</protein>
<comment type="caution">
    <text evidence="2">The sequence shown here is derived from an EMBL/GenBank/DDBJ whole genome shotgun (WGS) entry which is preliminary data.</text>
</comment>
<evidence type="ECO:0000256" key="1">
    <source>
        <dbReference type="SAM" id="MobiDB-lite"/>
    </source>
</evidence>
<feature type="compositionally biased region" description="Basic residues" evidence="1">
    <location>
        <begin position="240"/>
        <end position="260"/>
    </location>
</feature>
<feature type="compositionally biased region" description="Basic residues" evidence="1">
    <location>
        <begin position="268"/>
        <end position="284"/>
    </location>
</feature>
<feature type="region of interest" description="Disordered" evidence="1">
    <location>
        <begin position="173"/>
        <end position="206"/>
    </location>
</feature>
<feature type="compositionally biased region" description="Low complexity" evidence="1">
    <location>
        <begin position="15"/>
        <end position="28"/>
    </location>
</feature>
<proteinExistence type="predicted"/>
<organism evidence="2 3">
    <name type="scientific">Phytophthora fragariae</name>
    <dbReference type="NCBI Taxonomy" id="53985"/>
    <lineage>
        <taxon>Eukaryota</taxon>
        <taxon>Sar</taxon>
        <taxon>Stramenopiles</taxon>
        <taxon>Oomycota</taxon>
        <taxon>Peronosporomycetes</taxon>
        <taxon>Peronosporales</taxon>
        <taxon>Peronosporaceae</taxon>
        <taxon>Phytophthora</taxon>
    </lineage>
</organism>
<feature type="compositionally biased region" description="Polar residues" evidence="1">
    <location>
        <begin position="179"/>
        <end position="194"/>
    </location>
</feature>
<accession>A0A6G0N2Q4</accession>
<reference evidence="2 3" key="1">
    <citation type="submission" date="2018-09" db="EMBL/GenBank/DDBJ databases">
        <title>Genomic investigation of the strawberry pathogen Phytophthora fragariae indicates pathogenicity is determined by transcriptional variation in three key races.</title>
        <authorList>
            <person name="Adams T.M."/>
            <person name="Armitage A.D."/>
            <person name="Sobczyk M.K."/>
            <person name="Bates H.J."/>
            <person name="Dunwell J.M."/>
            <person name="Nellist C.F."/>
            <person name="Harrison R.J."/>
        </authorList>
    </citation>
    <scope>NUCLEOTIDE SEQUENCE [LARGE SCALE GENOMIC DNA]</scope>
    <source>
        <strain evidence="2 3">BC-23</strain>
    </source>
</reference>
<feature type="compositionally biased region" description="Polar residues" evidence="1">
    <location>
        <begin position="612"/>
        <end position="621"/>
    </location>
</feature>